<feature type="compositionally biased region" description="Basic and acidic residues" evidence="1">
    <location>
        <begin position="60"/>
        <end position="76"/>
    </location>
</feature>
<dbReference type="Proteomes" id="UP000824469">
    <property type="component" value="Unassembled WGS sequence"/>
</dbReference>
<proteinExistence type="predicted"/>
<accession>A0AA38FH61</accession>
<evidence type="ECO:0000256" key="1">
    <source>
        <dbReference type="SAM" id="MobiDB-lite"/>
    </source>
</evidence>
<name>A0AA38FH61_TAXCH</name>
<feature type="non-terminal residue" evidence="2">
    <location>
        <position position="90"/>
    </location>
</feature>
<comment type="caution">
    <text evidence="2">The sequence shown here is derived from an EMBL/GenBank/DDBJ whole genome shotgun (WGS) entry which is preliminary data.</text>
</comment>
<keyword evidence="3" id="KW-1185">Reference proteome</keyword>
<sequence length="90" mass="10360">NFVERPNATLWRRVLLHHTMVVRPPAPDQDLRILDHYLFPTRPHLQPDNDGTAHMSRVWLEQHERQLPGAPQRHDSSSSSDDDTDPPGPS</sequence>
<dbReference type="AlphaFoldDB" id="A0AA38FH61"/>
<evidence type="ECO:0000313" key="2">
    <source>
        <dbReference type="EMBL" id="KAH9301331.1"/>
    </source>
</evidence>
<feature type="non-terminal residue" evidence="2">
    <location>
        <position position="1"/>
    </location>
</feature>
<feature type="compositionally biased region" description="Acidic residues" evidence="1">
    <location>
        <begin position="80"/>
        <end position="90"/>
    </location>
</feature>
<feature type="region of interest" description="Disordered" evidence="1">
    <location>
        <begin position="42"/>
        <end position="90"/>
    </location>
</feature>
<protein>
    <submittedName>
        <fullName evidence="2">Uncharacterized protein</fullName>
    </submittedName>
</protein>
<gene>
    <name evidence="2" type="ORF">KI387_012914</name>
</gene>
<organism evidence="2 3">
    <name type="scientific">Taxus chinensis</name>
    <name type="common">Chinese yew</name>
    <name type="synonym">Taxus wallichiana var. chinensis</name>
    <dbReference type="NCBI Taxonomy" id="29808"/>
    <lineage>
        <taxon>Eukaryota</taxon>
        <taxon>Viridiplantae</taxon>
        <taxon>Streptophyta</taxon>
        <taxon>Embryophyta</taxon>
        <taxon>Tracheophyta</taxon>
        <taxon>Spermatophyta</taxon>
        <taxon>Pinopsida</taxon>
        <taxon>Pinidae</taxon>
        <taxon>Conifers II</taxon>
        <taxon>Cupressales</taxon>
        <taxon>Taxaceae</taxon>
        <taxon>Taxus</taxon>
    </lineage>
</organism>
<reference evidence="2 3" key="1">
    <citation type="journal article" date="2021" name="Nat. Plants">
        <title>The Taxus genome provides insights into paclitaxel biosynthesis.</title>
        <authorList>
            <person name="Xiong X."/>
            <person name="Gou J."/>
            <person name="Liao Q."/>
            <person name="Li Y."/>
            <person name="Zhou Q."/>
            <person name="Bi G."/>
            <person name="Li C."/>
            <person name="Du R."/>
            <person name="Wang X."/>
            <person name="Sun T."/>
            <person name="Guo L."/>
            <person name="Liang H."/>
            <person name="Lu P."/>
            <person name="Wu Y."/>
            <person name="Zhang Z."/>
            <person name="Ro D.K."/>
            <person name="Shang Y."/>
            <person name="Huang S."/>
            <person name="Yan J."/>
        </authorList>
    </citation>
    <scope>NUCLEOTIDE SEQUENCE [LARGE SCALE GENOMIC DNA]</scope>
    <source>
        <strain evidence="2">Ta-2019</strain>
    </source>
</reference>
<evidence type="ECO:0000313" key="3">
    <source>
        <dbReference type="Proteomes" id="UP000824469"/>
    </source>
</evidence>
<dbReference type="EMBL" id="JAHRHJ020000009">
    <property type="protein sequence ID" value="KAH9301331.1"/>
    <property type="molecule type" value="Genomic_DNA"/>
</dbReference>